<name>A0A7S3LU83_9EUKA</name>
<feature type="domain" description="SRCR" evidence="7">
    <location>
        <begin position="27"/>
        <end position="129"/>
    </location>
</feature>
<protein>
    <recommendedName>
        <fullName evidence="7">SRCR domain-containing protein</fullName>
    </recommendedName>
</protein>
<feature type="chain" id="PRO_5031342726" description="SRCR domain-containing protein" evidence="6">
    <location>
        <begin position="22"/>
        <end position="410"/>
    </location>
</feature>
<keyword evidence="2" id="KW-0677">Repeat</keyword>
<dbReference type="SMART" id="SM00202">
    <property type="entry name" value="SR"/>
    <property type="match status" value="1"/>
</dbReference>
<dbReference type="PANTHER" id="PTHR19331">
    <property type="entry name" value="SCAVENGER RECEPTOR DOMAIN-CONTAINING"/>
    <property type="match status" value="1"/>
</dbReference>
<dbReference type="SUPFAM" id="SSF56487">
    <property type="entry name" value="SRCR-like"/>
    <property type="match status" value="2"/>
</dbReference>
<keyword evidence="5" id="KW-0472">Membrane</keyword>
<keyword evidence="3" id="KW-1015">Disulfide bond</keyword>
<dbReference type="AlphaFoldDB" id="A0A7S3LU83"/>
<dbReference type="Gene3D" id="3.10.250.10">
    <property type="entry name" value="SRCR-like domain"/>
    <property type="match status" value="2"/>
</dbReference>
<dbReference type="PANTHER" id="PTHR19331:SF487">
    <property type="entry name" value="SOLUBLE SCAVENGER RECEPTOR CYSTEINE-RICH DOMAIN-CONTAINING PROTEIN SSC5D"/>
    <property type="match status" value="1"/>
</dbReference>
<feature type="transmembrane region" description="Helical" evidence="5">
    <location>
        <begin position="290"/>
        <end position="313"/>
    </location>
</feature>
<evidence type="ECO:0000313" key="8">
    <source>
        <dbReference type="EMBL" id="CAE0264769.1"/>
    </source>
</evidence>
<gene>
    <name evidence="8" type="ORF">PBIL07802_LOCUS27094</name>
</gene>
<evidence type="ECO:0000256" key="4">
    <source>
        <dbReference type="SAM" id="MobiDB-lite"/>
    </source>
</evidence>
<feature type="signal peptide" evidence="6">
    <location>
        <begin position="1"/>
        <end position="21"/>
    </location>
</feature>
<accession>A0A7S3LU83</accession>
<reference evidence="8" key="1">
    <citation type="submission" date="2021-01" db="EMBL/GenBank/DDBJ databases">
        <authorList>
            <person name="Corre E."/>
            <person name="Pelletier E."/>
            <person name="Niang G."/>
            <person name="Scheremetjew M."/>
            <person name="Finn R."/>
            <person name="Kale V."/>
            <person name="Holt S."/>
            <person name="Cochrane G."/>
            <person name="Meng A."/>
            <person name="Brown T."/>
            <person name="Cohen L."/>
        </authorList>
    </citation>
    <scope>NUCLEOTIDE SEQUENCE</scope>
    <source>
        <strain evidence="8">NIES-2562</strain>
    </source>
</reference>
<keyword evidence="5" id="KW-1133">Transmembrane helix</keyword>
<evidence type="ECO:0000259" key="7">
    <source>
        <dbReference type="PROSITE" id="PS50287"/>
    </source>
</evidence>
<dbReference type="InterPro" id="IPR036772">
    <property type="entry name" value="SRCR-like_dom_sf"/>
</dbReference>
<feature type="region of interest" description="Disordered" evidence="4">
    <location>
        <begin position="390"/>
        <end position="410"/>
    </location>
</feature>
<evidence type="ECO:0000256" key="6">
    <source>
        <dbReference type="SAM" id="SignalP"/>
    </source>
</evidence>
<dbReference type="GO" id="GO:0016020">
    <property type="term" value="C:membrane"/>
    <property type="evidence" value="ECO:0007669"/>
    <property type="project" value="InterPro"/>
</dbReference>
<evidence type="ECO:0000256" key="3">
    <source>
        <dbReference type="ARBA" id="ARBA00023157"/>
    </source>
</evidence>
<dbReference type="EMBL" id="HBIB01041449">
    <property type="protein sequence ID" value="CAE0264769.1"/>
    <property type="molecule type" value="Transcribed_RNA"/>
</dbReference>
<feature type="compositionally biased region" description="Acidic residues" evidence="4">
    <location>
        <begin position="397"/>
        <end position="410"/>
    </location>
</feature>
<dbReference type="InterPro" id="IPR001190">
    <property type="entry name" value="SRCR"/>
</dbReference>
<dbReference type="Pfam" id="PF00530">
    <property type="entry name" value="SRCR"/>
    <property type="match status" value="2"/>
</dbReference>
<keyword evidence="5" id="KW-0812">Transmembrane</keyword>
<sequence length="410" mass="41862">MHRVFGRVFVLLSLSLSTVLGQSDYTYTAYGGGANCQGQIWASTATGSNYGNVCDDSWDAFDGNAYCQSVSGGLAVEVTTGSAWGTNKIGFLAGDFDCVSGDTSLTSCTMSFSTDTTCSSTRIAGVVCSACSSASNYPRGTARLVGGATPCEGVVQVANEIANESIWGYMKGSAMTAAVATTVCKSLGFTGYSAFSASTISSFSSAVTSVTVYNSYSVTGATCGSTDTHLANCTLQRASENLNSATVASIACTGSSSCSYNSWGGSSYESGGVHDGTTWYAPNTGGLVDLFLPIFMGAFGGFILFILISFYVLNLKKQRKGCFAPKRRPVKKVAPAAISRPQPARAVPSSTAQATPAVRNEAALAVQPTAPNSSGVGAASVVSSTPAYTANGNANEDVGDAGADDDVAVQ</sequence>
<dbReference type="PROSITE" id="PS50287">
    <property type="entry name" value="SRCR_2"/>
    <property type="match status" value="2"/>
</dbReference>
<evidence type="ECO:0000256" key="5">
    <source>
        <dbReference type="SAM" id="Phobius"/>
    </source>
</evidence>
<proteinExistence type="predicted"/>
<keyword evidence="1 6" id="KW-0732">Signal</keyword>
<evidence type="ECO:0000256" key="1">
    <source>
        <dbReference type="ARBA" id="ARBA00022729"/>
    </source>
</evidence>
<evidence type="ECO:0000256" key="2">
    <source>
        <dbReference type="ARBA" id="ARBA00022737"/>
    </source>
</evidence>
<feature type="domain" description="SRCR" evidence="7">
    <location>
        <begin position="142"/>
        <end position="253"/>
    </location>
</feature>
<organism evidence="8">
    <name type="scientific">Palpitomonas bilix</name>
    <dbReference type="NCBI Taxonomy" id="652834"/>
    <lineage>
        <taxon>Eukaryota</taxon>
        <taxon>Eukaryota incertae sedis</taxon>
    </lineage>
</organism>